<accession>A0A3B0TG11</accession>
<keyword evidence="2" id="KW-0812">Transmembrane</keyword>
<dbReference type="AlphaFoldDB" id="A0A3B0TG11"/>
<feature type="transmembrane region" description="Helical" evidence="2">
    <location>
        <begin position="21"/>
        <end position="43"/>
    </location>
</feature>
<gene>
    <name evidence="3" type="ORF">MNBD_ACTINO01-2291</name>
</gene>
<proteinExistence type="predicted"/>
<evidence type="ECO:0000313" key="3">
    <source>
        <dbReference type="EMBL" id="VAW05936.1"/>
    </source>
</evidence>
<feature type="region of interest" description="Disordered" evidence="1">
    <location>
        <begin position="64"/>
        <end position="93"/>
    </location>
</feature>
<reference evidence="3" key="1">
    <citation type="submission" date="2018-06" db="EMBL/GenBank/DDBJ databases">
        <authorList>
            <person name="Zhirakovskaya E."/>
        </authorList>
    </citation>
    <scope>NUCLEOTIDE SEQUENCE</scope>
</reference>
<protein>
    <recommendedName>
        <fullName evidence="4">Flp family type IVb pilin</fullName>
    </recommendedName>
</protein>
<evidence type="ECO:0000256" key="1">
    <source>
        <dbReference type="SAM" id="MobiDB-lite"/>
    </source>
</evidence>
<feature type="compositionally biased region" description="Gly residues" evidence="1">
    <location>
        <begin position="71"/>
        <end position="82"/>
    </location>
</feature>
<dbReference type="Pfam" id="PF04964">
    <property type="entry name" value="Flp_Fap"/>
    <property type="match status" value="1"/>
</dbReference>
<dbReference type="InterPro" id="IPR007047">
    <property type="entry name" value="Flp_Fap"/>
</dbReference>
<keyword evidence="2" id="KW-0472">Membrane</keyword>
<keyword evidence="2" id="KW-1133">Transmembrane helix</keyword>
<sequence>MGRGTHMTRNTHSGSNERGAALVEYALLVALIAVVLIVSINFLGGKLGTTFAQASTKVGSTSALAASDTTGSGGTSGSGSAAGSGTTTTTNAAATTTSLPAATTTTTTIAATTTTTVAVTTTTTMAASGSGSGPVQGSTPDQSRTAAYKGEFQITFGASGDTISVTGVDAGDWTYKIIKNVDKKLKVKFTSADGDKVVLVEAKIDKRGKLKTKVKTLD</sequence>
<evidence type="ECO:0000256" key="2">
    <source>
        <dbReference type="SAM" id="Phobius"/>
    </source>
</evidence>
<feature type="compositionally biased region" description="Low complexity" evidence="1">
    <location>
        <begin position="83"/>
        <end position="93"/>
    </location>
</feature>
<organism evidence="3">
    <name type="scientific">hydrothermal vent metagenome</name>
    <dbReference type="NCBI Taxonomy" id="652676"/>
    <lineage>
        <taxon>unclassified sequences</taxon>
        <taxon>metagenomes</taxon>
        <taxon>ecological metagenomes</taxon>
    </lineage>
</organism>
<name>A0A3B0TG11_9ZZZZ</name>
<evidence type="ECO:0008006" key="4">
    <source>
        <dbReference type="Google" id="ProtNLM"/>
    </source>
</evidence>
<dbReference type="EMBL" id="UOEI01000446">
    <property type="protein sequence ID" value="VAW05936.1"/>
    <property type="molecule type" value="Genomic_DNA"/>
</dbReference>